<dbReference type="AlphaFoldDB" id="A0A841QBS3"/>
<evidence type="ECO:0000313" key="2">
    <source>
        <dbReference type="Proteomes" id="UP000578000"/>
    </source>
</evidence>
<comment type="caution">
    <text evidence="1">The sequence shown here is derived from an EMBL/GenBank/DDBJ whole genome shotgun (WGS) entry which is preliminary data.</text>
</comment>
<organism evidence="1 2">
    <name type="scientific">Acetobacter lovaniensis</name>
    <dbReference type="NCBI Taxonomy" id="104100"/>
    <lineage>
        <taxon>Bacteria</taxon>
        <taxon>Pseudomonadati</taxon>
        <taxon>Pseudomonadota</taxon>
        <taxon>Alphaproteobacteria</taxon>
        <taxon>Acetobacterales</taxon>
        <taxon>Acetobacteraceae</taxon>
        <taxon>Acetobacter</taxon>
    </lineage>
</organism>
<gene>
    <name evidence="1" type="ORF">HNR55_000806</name>
</gene>
<dbReference type="EMBL" id="JACHIE010000002">
    <property type="protein sequence ID" value="MBB6456239.1"/>
    <property type="molecule type" value="Genomic_DNA"/>
</dbReference>
<keyword evidence="2" id="KW-1185">Reference proteome</keyword>
<evidence type="ECO:0000313" key="1">
    <source>
        <dbReference type="EMBL" id="MBB6456239.1"/>
    </source>
</evidence>
<reference evidence="1 2" key="1">
    <citation type="submission" date="2020-08" db="EMBL/GenBank/DDBJ databases">
        <title>Genomic Encyclopedia of Type Strains, Phase IV (KMG-IV): sequencing the most valuable type-strain genomes for metagenomic binning, comparative biology and taxonomic classification.</title>
        <authorList>
            <person name="Goeker M."/>
        </authorList>
    </citation>
    <scope>NUCLEOTIDE SEQUENCE [LARGE SCALE GENOMIC DNA]</scope>
    <source>
        <strain evidence="1 2">DSM 4491</strain>
    </source>
</reference>
<proteinExistence type="predicted"/>
<sequence>MERAIVVLSNDGMLLCEFSGWYSGAQSVEMHHSKVEQNLLCNLWSADRILKWKTIYYKKE</sequence>
<accession>A0A841QBS3</accession>
<protein>
    <submittedName>
        <fullName evidence="1">Uncharacterized protein</fullName>
    </submittedName>
</protein>
<name>A0A841QBS3_9PROT</name>
<dbReference type="Proteomes" id="UP000578000">
    <property type="component" value="Unassembled WGS sequence"/>
</dbReference>